<dbReference type="SMART" id="SM00255">
    <property type="entry name" value="TIR"/>
    <property type="match status" value="1"/>
</dbReference>
<evidence type="ECO:0000259" key="2">
    <source>
        <dbReference type="PROSITE" id="PS50104"/>
    </source>
</evidence>
<evidence type="ECO:0000313" key="3">
    <source>
        <dbReference type="EMBL" id="KAL3730343.1"/>
    </source>
</evidence>
<comment type="caution">
    <text evidence="3">The sequence shown here is derived from an EMBL/GenBank/DDBJ whole genome shotgun (WGS) entry which is preliminary data.</text>
</comment>
<dbReference type="PANTHER" id="PTHR32009">
    <property type="entry name" value="TMV RESISTANCE PROTEIN N-LIKE"/>
    <property type="match status" value="1"/>
</dbReference>
<sequence length="293" mass="32763">MSVAGLKQINRRFQANILKTGMALALKSTWFAQFRKPIFFCGFSSSQLPVVSTKRTTAMAARGAKSTTSISETFAKLKKMGKVVPQSIAIFSNYNPILKFGVERFMSTINDAGVHGQRSPGVYGVFISYKQNDMLHTVSHLKGALERRGIRTFVDFTLDGGVKFQRVINDVIEQSEIAVVVASQSYHFSPWCLNELVKILECQKKGGLILLPIFWGINARELREQSILFMENIGQGKKGFKQDNPHQIQRWRDALRALGMIKGWSASASLEKTEAEVIEELADKISAKLNRSV</sequence>
<gene>
    <name evidence="3" type="ORF">ACJRO7_027364</name>
</gene>
<dbReference type="Proteomes" id="UP001634007">
    <property type="component" value="Unassembled WGS sequence"/>
</dbReference>
<dbReference type="InterPro" id="IPR035897">
    <property type="entry name" value="Toll_tir_struct_dom_sf"/>
</dbReference>
<dbReference type="AlphaFoldDB" id="A0ABD3JW42"/>
<dbReference type="InterPro" id="IPR013785">
    <property type="entry name" value="Aldolase_TIM"/>
</dbReference>
<protein>
    <recommendedName>
        <fullName evidence="2">TIR domain-containing protein</fullName>
    </recommendedName>
</protein>
<proteinExistence type="predicted"/>
<keyword evidence="4" id="KW-1185">Reference proteome</keyword>
<evidence type="ECO:0000313" key="4">
    <source>
        <dbReference type="Proteomes" id="UP001634007"/>
    </source>
</evidence>
<keyword evidence="1" id="KW-0520">NAD</keyword>
<dbReference type="Gene3D" id="3.20.20.70">
    <property type="entry name" value="Aldolase class I"/>
    <property type="match status" value="1"/>
</dbReference>
<accession>A0ABD3JW42</accession>
<organism evidence="3 4">
    <name type="scientific">Eucalyptus globulus</name>
    <name type="common">Tasmanian blue gum</name>
    <dbReference type="NCBI Taxonomy" id="34317"/>
    <lineage>
        <taxon>Eukaryota</taxon>
        <taxon>Viridiplantae</taxon>
        <taxon>Streptophyta</taxon>
        <taxon>Embryophyta</taxon>
        <taxon>Tracheophyta</taxon>
        <taxon>Spermatophyta</taxon>
        <taxon>Magnoliopsida</taxon>
        <taxon>eudicotyledons</taxon>
        <taxon>Gunneridae</taxon>
        <taxon>Pentapetalae</taxon>
        <taxon>rosids</taxon>
        <taxon>malvids</taxon>
        <taxon>Myrtales</taxon>
        <taxon>Myrtaceae</taxon>
        <taxon>Myrtoideae</taxon>
        <taxon>Eucalypteae</taxon>
        <taxon>Eucalyptus</taxon>
    </lineage>
</organism>
<dbReference type="EMBL" id="JBJKBG010000007">
    <property type="protein sequence ID" value="KAL3730343.1"/>
    <property type="molecule type" value="Genomic_DNA"/>
</dbReference>
<evidence type="ECO:0000256" key="1">
    <source>
        <dbReference type="ARBA" id="ARBA00023027"/>
    </source>
</evidence>
<dbReference type="Gene3D" id="3.40.50.10140">
    <property type="entry name" value="Toll/interleukin-1 receptor homology (TIR) domain"/>
    <property type="match status" value="1"/>
</dbReference>
<reference evidence="3 4" key="1">
    <citation type="submission" date="2024-11" db="EMBL/GenBank/DDBJ databases">
        <title>Chromosome-level genome assembly of Eucalyptus globulus Labill. provides insights into its genome evolution.</title>
        <authorList>
            <person name="Li X."/>
        </authorList>
    </citation>
    <scope>NUCLEOTIDE SEQUENCE [LARGE SCALE GENOMIC DNA]</scope>
    <source>
        <strain evidence="3">CL2024</strain>
        <tissue evidence="3">Fresh tender leaves</tissue>
    </source>
</reference>
<dbReference type="PANTHER" id="PTHR32009:SF160">
    <property type="entry name" value="DISEASE RESISTANCE PROTEIN (TIR-NBS-LRR CLASS)"/>
    <property type="match status" value="1"/>
</dbReference>
<dbReference type="InterPro" id="IPR000157">
    <property type="entry name" value="TIR_dom"/>
</dbReference>
<dbReference type="SUPFAM" id="SSF52200">
    <property type="entry name" value="Toll/Interleukin receptor TIR domain"/>
    <property type="match status" value="1"/>
</dbReference>
<dbReference type="Pfam" id="PF01582">
    <property type="entry name" value="TIR"/>
    <property type="match status" value="1"/>
</dbReference>
<feature type="domain" description="TIR" evidence="2">
    <location>
        <begin position="121"/>
        <end position="289"/>
    </location>
</feature>
<name>A0ABD3JW42_EUCGL</name>
<dbReference type="PROSITE" id="PS50104">
    <property type="entry name" value="TIR"/>
    <property type="match status" value="1"/>
</dbReference>